<dbReference type="GO" id="GO:0016597">
    <property type="term" value="F:amino acid binding"/>
    <property type="evidence" value="ECO:0007669"/>
    <property type="project" value="UniProtKB-UniRule"/>
</dbReference>
<dbReference type="PANTHER" id="PTHR31096:SF23">
    <property type="entry name" value="ACT DOMAIN-CONTAINING PROTEIN ACR10"/>
    <property type="match status" value="1"/>
</dbReference>
<dbReference type="InterPro" id="IPR056816">
    <property type="entry name" value="ACR2/9/10_N"/>
</dbReference>
<dbReference type="InterPro" id="IPR040217">
    <property type="entry name" value="ACR1-12"/>
</dbReference>
<evidence type="ECO:0000256" key="1">
    <source>
        <dbReference type="ARBA" id="ARBA00022737"/>
    </source>
</evidence>
<protein>
    <recommendedName>
        <fullName evidence="2">ACT domain-containing protein ACR</fullName>
    </recommendedName>
    <alternativeName>
        <fullName evidence="2">Protein ACT DOMAIN REPEATS</fullName>
    </alternativeName>
</protein>
<gene>
    <name evidence="4" type="ORF">MKW94_010843</name>
</gene>
<dbReference type="SUPFAM" id="SSF55021">
    <property type="entry name" value="ACT-like"/>
    <property type="match status" value="3"/>
</dbReference>
<sequence>MGIPSEDVVLISQSDTQEDLHIITVNCPDKIGLGCDLCRIILLFQLSIVKGDVSTDGKWCYLVFWVVGKSTTRWSLLKNRLVEACPTCSSATEIYYYKAEFQQPKPPEVFLLKLLCCNDRSGLLHDVTKVLCELELVIKRVKISTTPDGSVMDLFFITDTRELLHTKSRQEDAYSHLKAVLGEVMISCDIELVVMEMAASSQGNTFLPPGLAEEMFSLEMPKEPTSGHSDQKNVSVIVDNYLSPAHTLIQIQCEDHKGLLYDIMRTLKDYNIQISYGRFSSKQGRKCEVDMFIVQADGKKVVDPNKQTSLCSRLRMELTHPLRVAMVSQGPDTELLVANPVELSGKGRPLVFYDITLALKKLDTCIFSAKIGRHVIRDREWEVYKIRLGEGNGFSQSNKKIEGEVRNMLMGWES</sequence>
<keyword evidence="5" id="KW-1185">Reference proteome</keyword>
<keyword evidence="1 2" id="KW-0677">Repeat</keyword>
<organism evidence="4 5">
    <name type="scientific">Papaver nudicaule</name>
    <name type="common">Iceland poppy</name>
    <dbReference type="NCBI Taxonomy" id="74823"/>
    <lineage>
        <taxon>Eukaryota</taxon>
        <taxon>Viridiplantae</taxon>
        <taxon>Streptophyta</taxon>
        <taxon>Embryophyta</taxon>
        <taxon>Tracheophyta</taxon>
        <taxon>Spermatophyta</taxon>
        <taxon>Magnoliopsida</taxon>
        <taxon>Ranunculales</taxon>
        <taxon>Papaveraceae</taxon>
        <taxon>Papaveroideae</taxon>
        <taxon>Papaver</taxon>
    </lineage>
</organism>
<proteinExistence type="predicted"/>
<dbReference type="PANTHER" id="PTHR31096">
    <property type="entry name" value="ACT DOMAIN-CONTAINING PROTEIN ACR4-RELATED"/>
    <property type="match status" value="1"/>
</dbReference>
<dbReference type="AlphaFoldDB" id="A0AA41V1X7"/>
<dbReference type="Pfam" id="PF24926">
    <property type="entry name" value="ACT_ACR9_C"/>
    <property type="match status" value="1"/>
</dbReference>
<reference evidence="4" key="1">
    <citation type="submission" date="2022-03" db="EMBL/GenBank/DDBJ databases">
        <title>A functionally conserved STORR gene fusion in Papaver species that diverged 16.8 million years ago.</title>
        <authorList>
            <person name="Catania T."/>
        </authorList>
    </citation>
    <scope>NUCLEOTIDE SEQUENCE</scope>
    <source>
        <strain evidence="4">S-191538</strain>
    </source>
</reference>
<comment type="function">
    <text evidence="2">Binds amino acids.</text>
</comment>
<name>A0AA41V1X7_PAPNU</name>
<dbReference type="InterPro" id="IPR056805">
    <property type="entry name" value="ACT_ACR9/10_C"/>
</dbReference>
<dbReference type="Pfam" id="PF24931">
    <property type="entry name" value="ACT_ACR9_3rd"/>
    <property type="match status" value="1"/>
</dbReference>
<evidence type="ECO:0000313" key="4">
    <source>
        <dbReference type="EMBL" id="MCL7028652.1"/>
    </source>
</evidence>
<dbReference type="Proteomes" id="UP001177140">
    <property type="component" value="Unassembled WGS sequence"/>
</dbReference>
<dbReference type="InterPro" id="IPR002912">
    <property type="entry name" value="ACT_dom"/>
</dbReference>
<dbReference type="PROSITE" id="PS51671">
    <property type="entry name" value="ACT"/>
    <property type="match status" value="1"/>
</dbReference>
<dbReference type="InterPro" id="IPR045865">
    <property type="entry name" value="ACT-like_dom_sf"/>
</dbReference>
<accession>A0AA41V1X7</accession>
<evidence type="ECO:0000256" key="2">
    <source>
        <dbReference type="RuleBase" id="RU369043"/>
    </source>
</evidence>
<comment type="caution">
    <text evidence="4">The sequence shown here is derived from an EMBL/GenBank/DDBJ whole genome shotgun (WGS) entry which is preliminary data.</text>
</comment>
<dbReference type="Pfam" id="PF24914">
    <property type="entry name" value="ACR10_N"/>
    <property type="match status" value="1"/>
</dbReference>
<dbReference type="EMBL" id="JAJJMA010081991">
    <property type="protein sequence ID" value="MCL7028652.1"/>
    <property type="molecule type" value="Genomic_DNA"/>
</dbReference>
<evidence type="ECO:0000259" key="3">
    <source>
        <dbReference type="PROSITE" id="PS51671"/>
    </source>
</evidence>
<evidence type="ECO:0000313" key="5">
    <source>
        <dbReference type="Proteomes" id="UP001177140"/>
    </source>
</evidence>
<feature type="domain" description="ACT" evidence="3">
    <location>
        <begin position="112"/>
        <end position="195"/>
    </location>
</feature>